<comment type="caution">
    <text evidence="20">The sequence shown here is derived from an EMBL/GenBank/DDBJ whole genome shotgun (WGS) entry which is preliminary data.</text>
</comment>
<dbReference type="GO" id="GO:0072344">
    <property type="term" value="P:rescue of stalled ribosome"/>
    <property type="evidence" value="ECO:0007669"/>
    <property type="project" value="UniProtKB-UniRule"/>
</dbReference>
<dbReference type="CDD" id="cd16491">
    <property type="entry name" value="RING-CH-C4HC3_LTN1"/>
    <property type="match status" value="1"/>
</dbReference>
<evidence type="ECO:0000256" key="2">
    <source>
        <dbReference type="ARBA" id="ARBA00004514"/>
    </source>
</evidence>
<feature type="non-terminal residue" evidence="20">
    <location>
        <position position="690"/>
    </location>
</feature>
<evidence type="ECO:0000313" key="20">
    <source>
        <dbReference type="EMBL" id="CAJ0565399.1"/>
    </source>
</evidence>
<dbReference type="InterPro" id="IPR013083">
    <property type="entry name" value="Znf_RING/FYVE/PHD"/>
</dbReference>
<evidence type="ECO:0000256" key="12">
    <source>
        <dbReference type="ARBA" id="ARBA00022786"/>
    </source>
</evidence>
<dbReference type="FunFam" id="3.30.40.10:FF:000038">
    <property type="entry name" value="E3 ubiquitin-protein ligase listerin"/>
    <property type="match status" value="1"/>
</dbReference>
<evidence type="ECO:0000256" key="14">
    <source>
        <dbReference type="ARBA" id="ARBA00032366"/>
    </source>
</evidence>
<keyword evidence="11 17" id="KW-0863">Zinc-finger</keyword>
<dbReference type="Pfam" id="PF24618">
    <property type="entry name" value="LTN1_E3_ligase_5th"/>
    <property type="match status" value="1"/>
</dbReference>
<evidence type="ECO:0000256" key="9">
    <source>
        <dbReference type="ARBA" id="ARBA00022723"/>
    </source>
</evidence>
<dbReference type="InterPro" id="IPR054478">
    <property type="entry name" value="LTN1_UBC"/>
</dbReference>
<dbReference type="GO" id="GO:1990112">
    <property type="term" value="C:RQC complex"/>
    <property type="evidence" value="ECO:0007669"/>
    <property type="project" value="UniProtKB-UniRule"/>
</dbReference>
<dbReference type="AlphaFoldDB" id="A0AA36CC12"/>
<organism evidence="20 21">
    <name type="scientific">Mesorhabditis spiculigera</name>
    <dbReference type="NCBI Taxonomy" id="96644"/>
    <lineage>
        <taxon>Eukaryota</taxon>
        <taxon>Metazoa</taxon>
        <taxon>Ecdysozoa</taxon>
        <taxon>Nematoda</taxon>
        <taxon>Chromadorea</taxon>
        <taxon>Rhabditida</taxon>
        <taxon>Rhabditina</taxon>
        <taxon>Rhabditomorpha</taxon>
        <taxon>Rhabditoidea</taxon>
        <taxon>Rhabditidae</taxon>
        <taxon>Mesorhabditinae</taxon>
        <taxon>Mesorhabditis</taxon>
    </lineage>
</organism>
<dbReference type="InterPro" id="IPR054477">
    <property type="entry name" value="LTN1_E3_ligase_6th"/>
</dbReference>
<comment type="function">
    <text evidence="15">E3 ubiquitin-protein ligase. Component of the ribosome quality control complex (RQC), a ribosome-associated complex that mediates ubiquitination and extraction of incompletely synthesized nascent chains for proteasomal degradation. Ubiquitination leads to vcp/p97 recruitment for extraction and degradation of the incomplete translation product.</text>
</comment>
<dbReference type="GO" id="GO:1990116">
    <property type="term" value="P:ribosome-associated ubiquitin-dependent protein catabolic process"/>
    <property type="evidence" value="ECO:0007669"/>
    <property type="project" value="UniProtKB-UniRule"/>
</dbReference>
<dbReference type="Pfam" id="PF22999">
    <property type="entry name" value="LTN1_E3_ligase_6th"/>
    <property type="match status" value="1"/>
</dbReference>
<dbReference type="GO" id="GO:0008270">
    <property type="term" value="F:zinc ion binding"/>
    <property type="evidence" value="ECO:0007669"/>
    <property type="project" value="UniProtKB-KW"/>
</dbReference>
<keyword evidence="12 18" id="KW-0833">Ubl conjugation pathway</keyword>
<keyword evidence="8 18" id="KW-0808">Transferase</keyword>
<comment type="pathway">
    <text evidence="3 18">Protein modification; protein ubiquitination.</text>
</comment>
<comment type="subcellular location">
    <subcellularLocation>
        <location evidence="2">Cytoplasm</location>
        <location evidence="2">Cytosol</location>
    </subcellularLocation>
</comment>
<dbReference type="Pfam" id="PF23009">
    <property type="entry name" value="UBC_like"/>
    <property type="match status" value="1"/>
</dbReference>
<evidence type="ECO:0000256" key="4">
    <source>
        <dbReference type="ARBA" id="ARBA00007997"/>
    </source>
</evidence>
<evidence type="ECO:0000256" key="17">
    <source>
        <dbReference type="PROSITE-ProRule" id="PRU00175"/>
    </source>
</evidence>
<evidence type="ECO:0000256" key="6">
    <source>
        <dbReference type="ARBA" id="ARBA00017157"/>
    </source>
</evidence>
<dbReference type="Pfam" id="PF13639">
    <property type="entry name" value="zf-RING_2"/>
    <property type="match status" value="1"/>
</dbReference>
<name>A0AA36CC12_9BILA</name>
<evidence type="ECO:0000256" key="13">
    <source>
        <dbReference type="ARBA" id="ARBA00022833"/>
    </source>
</evidence>
<keyword evidence="9 18" id="KW-0479">Metal-binding</keyword>
<feature type="domain" description="RING-type" evidence="19">
    <location>
        <begin position="639"/>
        <end position="686"/>
    </location>
</feature>
<dbReference type="InterPro" id="IPR039804">
    <property type="entry name" value="RING-CH-C4HC3_LTN1"/>
</dbReference>
<evidence type="ECO:0000259" key="19">
    <source>
        <dbReference type="PROSITE" id="PS50089"/>
    </source>
</evidence>
<keyword evidence="21" id="KW-1185">Reference proteome</keyword>
<reference evidence="20" key="1">
    <citation type="submission" date="2023-06" db="EMBL/GenBank/DDBJ databases">
        <authorList>
            <person name="Delattre M."/>
        </authorList>
    </citation>
    <scope>NUCLEOTIDE SEQUENCE</scope>
    <source>
        <strain evidence="20">AF72</strain>
    </source>
</reference>
<accession>A0AA36CC12</accession>
<keyword evidence="13 18" id="KW-0862">Zinc</keyword>
<sequence length="690" mass="76800">MNALTKAVEVLATDSEENSQPLTDFIRWLVVKDGLPKNMFETVIDTIGLNLANTNKPIDGFLKNLLFEPQEQLLPIVVSVLSGPCPSKPTVLSAINGNYSDYLMAINEQLSLAAVIGRLGATIPTAHLEAIAELSIRLITLDKFEQQLGGSPLTDRIIATAPDDIWAKVEPIVLAGENKIKILEDFSHANDDPAKLNTVIRILAMMEPAEKKKVSGIVGFFYVPDYDIPEDLPEVSQFPVACALRNLQVIKTPLTEDERWLLRYHQKPPLEFLEALNRVVATGSTEFELFIPKKPQERLSICALRAALRILTSKKECDSSVLDFVVCGLLTTFDHCDSALANIEALRAASQLTITNVSLGLRLWVAAVDFAKNSATEDFRKEWQELFYPTISGIILRFFVDLVDPVLASHSLPSCLALDACVRIFPLFPTHSERVVYCDGMVPLILHALPVVVSLASQQTPRTNPASYFATEPPKEAADTICRFACSLLYRLVEQVPALVRMWYNKLDRAPSISVNKFFRENVSKLGIDAELTKVREGVPSIDNTENTLKIRTLPAAGEVVTEYTVEETTMRLVIVLPSDWPLHVPQVTLDKSVAASERTKKWLLQLTTYLFHQNGSMLDGLVSWKKQVDKEVAGAEACTICMMSVHASSHQLPRVKCKQCKNKFHSNCLFKWFESSNQSTCPLCRSTFT</sequence>
<evidence type="ECO:0000256" key="10">
    <source>
        <dbReference type="ARBA" id="ARBA00022737"/>
    </source>
</evidence>
<comment type="similarity">
    <text evidence="4 18">Belongs to the LTN1 family.</text>
</comment>
<evidence type="ECO:0000256" key="1">
    <source>
        <dbReference type="ARBA" id="ARBA00000900"/>
    </source>
</evidence>
<protein>
    <recommendedName>
        <fullName evidence="6 18">E3 ubiquitin-protein ligase listerin</fullName>
        <ecNumber evidence="5 18">2.3.2.27</ecNumber>
    </recommendedName>
    <alternativeName>
        <fullName evidence="14 18">RING-type E3 ubiquitin transferase listerin</fullName>
    </alternativeName>
</protein>
<dbReference type="PANTHER" id="PTHR12389:SF0">
    <property type="entry name" value="E3 UBIQUITIN-PROTEIN LIGASE LISTERIN"/>
    <property type="match status" value="1"/>
</dbReference>
<proteinExistence type="inferred from homology"/>
<evidence type="ECO:0000256" key="8">
    <source>
        <dbReference type="ARBA" id="ARBA00022679"/>
    </source>
</evidence>
<dbReference type="GO" id="GO:0061630">
    <property type="term" value="F:ubiquitin protein ligase activity"/>
    <property type="evidence" value="ECO:0007669"/>
    <property type="project" value="UniProtKB-UniRule"/>
</dbReference>
<dbReference type="PROSITE" id="PS50089">
    <property type="entry name" value="ZF_RING_2"/>
    <property type="match status" value="1"/>
</dbReference>
<evidence type="ECO:0000256" key="5">
    <source>
        <dbReference type="ARBA" id="ARBA00012483"/>
    </source>
</evidence>
<evidence type="ECO:0000313" key="21">
    <source>
        <dbReference type="Proteomes" id="UP001177023"/>
    </source>
</evidence>
<gene>
    <name evidence="20" type="ORF">MSPICULIGERA_LOCUS4040</name>
</gene>
<dbReference type="Proteomes" id="UP001177023">
    <property type="component" value="Unassembled WGS sequence"/>
</dbReference>
<dbReference type="EMBL" id="CATQJA010001034">
    <property type="protein sequence ID" value="CAJ0565399.1"/>
    <property type="molecule type" value="Genomic_DNA"/>
</dbReference>
<dbReference type="EC" id="2.3.2.27" evidence="5 18"/>
<evidence type="ECO:0000256" key="3">
    <source>
        <dbReference type="ARBA" id="ARBA00004906"/>
    </source>
</evidence>
<dbReference type="Gene3D" id="3.30.40.10">
    <property type="entry name" value="Zinc/RING finger domain, C3HC4 (zinc finger)"/>
    <property type="match status" value="1"/>
</dbReference>
<evidence type="ECO:0000256" key="15">
    <source>
        <dbReference type="ARBA" id="ARBA00053497"/>
    </source>
</evidence>
<comment type="subunit">
    <text evidence="16">Component of the ribosome quality control complex (RQC), composed of at least the E3 ubiquitin ligase ltn1 and nemf. The complex probably also contains tcf25 as well as vcp/p97 and its ubiquitin-binding cofactors. RQC forms a stable complex with 60S ribosomal subunits.</text>
</comment>
<dbReference type="InterPro" id="IPR001841">
    <property type="entry name" value="Znf_RING"/>
</dbReference>
<dbReference type="SUPFAM" id="SSF57850">
    <property type="entry name" value="RING/U-box"/>
    <property type="match status" value="1"/>
</dbReference>
<evidence type="ECO:0000256" key="11">
    <source>
        <dbReference type="ARBA" id="ARBA00022771"/>
    </source>
</evidence>
<comment type="catalytic activity">
    <reaction evidence="1 18">
        <text>S-ubiquitinyl-[E2 ubiquitin-conjugating enzyme]-L-cysteine + [acceptor protein]-L-lysine = [E2 ubiquitin-conjugating enzyme]-L-cysteine + N(6)-ubiquitinyl-[acceptor protein]-L-lysine.</text>
        <dbReference type="EC" id="2.3.2.27"/>
    </reaction>
</comment>
<dbReference type="InterPro" id="IPR039795">
    <property type="entry name" value="LTN1/Rkr1"/>
</dbReference>
<evidence type="ECO:0000256" key="18">
    <source>
        <dbReference type="RuleBase" id="RU367090"/>
    </source>
</evidence>
<dbReference type="SMART" id="SM00184">
    <property type="entry name" value="RING"/>
    <property type="match status" value="1"/>
</dbReference>
<keyword evidence="10" id="KW-0677">Repeat</keyword>
<keyword evidence="7" id="KW-0963">Cytoplasm</keyword>
<evidence type="ECO:0000256" key="7">
    <source>
        <dbReference type="ARBA" id="ARBA00022490"/>
    </source>
</evidence>
<evidence type="ECO:0000256" key="16">
    <source>
        <dbReference type="ARBA" id="ARBA00065062"/>
    </source>
</evidence>
<dbReference type="GO" id="GO:0043023">
    <property type="term" value="F:ribosomal large subunit binding"/>
    <property type="evidence" value="ECO:0007669"/>
    <property type="project" value="TreeGrafter"/>
</dbReference>
<dbReference type="PANTHER" id="PTHR12389">
    <property type="entry name" value="ZINC FINGER PROTEIN 294"/>
    <property type="match status" value="1"/>
</dbReference>
<dbReference type="GO" id="GO:0005829">
    <property type="term" value="C:cytosol"/>
    <property type="evidence" value="ECO:0007669"/>
    <property type="project" value="UniProtKB-SubCell"/>
</dbReference>
<dbReference type="InterPro" id="IPR056241">
    <property type="entry name" value="LTN1_HEAT_5th"/>
</dbReference>